<dbReference type="FunFam" id="1.10.455.10:FF:000006">
    <property type="entry name" value="37S ribosomal protein S7, mitochondrial"/>
    <property type="match status" value="1"/>
</dbReference>
<feature type="compositionally biased region" description="Basic and acidic residues" evidence="8">
    <location>
        <begin position="67"/>
        <end position="78"/>
    </location>
</feature>
<dbReference type="VEuPathDB" id="FungiDB:BO70DRAFT_361825"/>
<comment type="caution">
    <text evidence="10">The sequence shown here is derived from an EMBL/GenBank/DDBJ whole genome shotgun (WGS) entry which is preliminary data.</text>
</comment>
<evidence type="ECO:0000256" key="4">
    <source>
        <dbReference type="ARBA" id="ARBA00023128"/>
    </source>
</evidence>
<evidence type="ECO:0000256" key="1">
    <source>
        <dbReference type="ARBA" id="ARBA00004173"/>
    </source>
</evidence>
<feature type="domain" description="Small ribosomal subunit protein uS7" evidence="9">
    <location>
        <begin position="199"/>
        <end position="353"/>
    </location>
</feature>
<protein>
    <recommendedName>
        <fullName evidence="7">Small ribosomal subunit protein uS7m</fullName>
    </recommendedName>
</protein>
<organism evidence="10 11">
    <name type="scientific">Aspergillus heteromorphus CBS 117.55</name>
    <dbReference type="NCBI Taxonomy" id="1448321"/>
    <lineage>
        <taxon>Eukaryota</taxon>
        <taxon>Fungi</taxon>
        <taxon>Dikarya</taxon>
        <taxon>Ascomycota</taxon>
        <taxon>Pezizomycotina</taxon>
        <taxon>Eurotiomycetes</taxon>
        <taxon>Eurotiomycetidae</taxon>
        <taxon>Eurotiales</taxon>
        <taxon>Aspergillaceae</taxon>
        <taxon>Aspergillus</taxon>
        <taxon>Aspergillus subgen. Circumdati</taxon>
    </lineage>
</organism>
<evidence type="ECO:0000313" key="11">
    <source>
        <dbReference type="Proteomes" id="UP000247233"/>
    </source>
</evidence>
<keyword evidence="4" id="KW-0496">Mitochondrion</keyword>
<dbReference type="Proteomes" id="UP000247233">
    <property type="component" value="Unassembled WGS sequence"/>
</dbReference>
<comment type="similarity">
    <text evidence="2">Belongs to the universal ribosomal protein uS7 family.</text>
</comment>
<keyword evidence="5" id="KW-0687">Ribonucleoprotein</keyword>
<dbReference type="InterPro" id="IPR036823">
    <property type="entry name" value="Ribosomal_uS7_dom_sf"/>
</dbReference>
<feature type="region of interest" description="Disordered" evidence="8">
    <location>
        <begin position="40"/>
        <end position="84"/>
    </location>
</feature>
<keyword evidence="3 10" id="KW-0689">Ribosomal protein</keyword>
<dbReference type="EMBL" id="MSFL01000011">
    <property type="protein sequence ID" value="PWY82912.1"/>
    <property type="molecule type" value="Genomic_DNA"/>
</dbReference>
<evidence type="ECO:0000259" key="9">
    <source>
        <dbReference type="Pfam" id="PF00177"/>
    </source>
</evidence>
<sequence>MPPRLNLFTARAVPVLRSSATPSAARRSFTTILNANRPCAATTNGLTTPLQRRCNSSGSDGQGRPKGPTEDPLPHVSEEAAEVSKIMDKKCDGAPSSPELEQGTPVSEILRRDKDAQKHAPKVMQDQMNRPSGSRSFSTSAFRMQELQANNNPSSSSDDASAALVANMIAQVTEQAAELHPGLKFPAPAELPRTENFRKRYDTVVDQFTKTIMRDGKLSKAQKNMSFVLDHLRTAPPPQINPRRRLVGAPPASQLPLNPVLYLTTIIDSVAPLLKLRQQKGIVGGGVSVQVPVPLTLRQRRRTAIMWIVEASEKRRDSQFAYRLANELVAVAEGRSGVWDKREHAHKLATSVRSNVSARSGTKNRMG</sequence>
<dbReference type="PANTHER" id="PTHR11205">
    <property type="entry name" value="RIBOSOMAL PROTEIN S7"/>
    <property type="match status" value="1"/>
</dbReference>
<evidence type="ECO:0000256" key="2">
    <source>
        <dbReference type="ARBA" id="ARBA00007151"/>
    </source>
</evidence>
<feature type="region of interest" description="Disordered" evidence="8">
    <location>
        <begin position="89"/>
        <end position="108"/>
    </location>
</feature>
<feature type="region of interest" description="Disordered" evidence="8">
    <location>
        <begin position="115"/>
        <end position="137"/>
    </location>
</feature>
<name>A0A317WCI2_9EURO</name>
<evidence type="ECO:0000256" key="8">
    <source>
        <dbReference type="SAM" id="MobiDB-lite"/>
    </source>
</evidence>
<dbReference type="SUPFAM" id="SSF47973">
    <property type="entry name" value="Ribosomal protein S7"/>
    <property type="match status" value="1"/>
</dbReference>
<gene>
    <name evidence="10" type="ORF">BO70DRAFT_361825</name>
</gene>
<evidence type="ECO:0000256" key="7">
    <source>
        <dbReference type="ARBA" id="ARBA00039306"/>
    </source>
</evidence>
<dbReference type="InterPro" id="IPR023798">
    <property type="entry name" value="Ribosomal_uS7_dom"/>
</dbReference>
<keyword evidence="11" id="KW-1185">Reference proteome</keyword>
<reference evidence="10 11" key="1">
    <citation type="submission" date="2016-12" db="EMBL/GenBank/DDBJ databases">
        <title>The genomes of Aspergillus section Nigri reveals drivers in fungal speciation.</title>
        <authorList>
            <consortium name="DOE Joint Genome Institute"/>
            <person name="Vesth T.C."/>
            <person name="Nybo J."/>
            <person name="Theobald S."/>
            <person name="Brandl J."/>
            <person name="Frisvad J.C."/>
            <person name="Nielsen K.F."/>
            <person name="Lyhne E.K."/>
            <person name="Kogle M.E."/>
            <person name="Kuo A."/>
            <person name="Riley R."/>
            <person name="Clum A."/>
            <person name="Nolan M."/>
            <person name="Lipzen A."/>
            <person name="Salamov A."/>
            <person name="Henrissat B."/>
            <person name="Wiebenga A."/>
            <person name="De Vries R.P."/>
            <person name="Grigoriev I.V."/>
            <person name="Mortensen U.H."/>
            <person name="Andersen M.R."/>
            <person name="Baker S.E."/>
        </authorList>
    </citation>
    <scope>NUCLEOTIDE SEQUENCE [LARGE SCALE GENOMIC DNA]</scope>
    <source>
        <strain evidence="10 11">CBS 117.55</strain>
    </source>
</reference>
<dbReference type="Pfam" id="PF00177">
    <property type="entry name" value="Ribosomal_S7"/>
    <property type="match status" value="1"/>
</dbReference>
<dbReference type="InterPro" id="IPR047988">
    <property type="entry name" value="Ribosomal_uS7m_fungi"/>
</dbReference>
<comment type="function">
    <text evidence="6">Component of the mitochondrial ribosome (mitoribosome), a dedicated translation machinery responsible for the synthesis of mitochondrial genome-encoded proteins, including at least some of the essential transmembrane subunits of the mitochondrial respiratory chain. The mitoribosomes are attached to the mitochondrial inner membrane and translation products are cotranslationally integrated into the membrane.</text>
</comment>
<dbReference type="GeneID" id="37065376"/>
<dbReference type="STRING" id="1448321.A0A317WCI2"/>
<evidence type="ECO:0000256" key="5">
    <source>
        <dbReference type="ARBA" id="ARBA00023274"/>
    </source>
</evidence>
<evidence type="ECO:0000313" key="10">
    <source>
        <dbReference type="EMBL" id="PWY82912.1"/>
    </source>
</evidence>
<evidence type="ECO:0000256" key="3">
    <source>
        <dbReference type="ARBA" id="ARBA00022980"/>
    </source>
</evidence>
<proteinExistence type="inferred from homology"/>
<dbReference type="GO" id="GO:1990904">
    <property type="term" value="C:ribonucleoprotein complex"/>
    <property type="evidence" value="ECO:0007669"/>
    <property type="project" value="UniProtKB-KW"/>
</dbReference>
<dbReference type="GO" id="GO:0005739">
    <property type="term" value="C:mitochondrion"/>
    <property type="evidence" value="ECO:0007669"/>
    <property type="project" value="UniProtKB-SubCell"/>
</dbReference>
<evidence type="ECO:0000256" key="6">
    <source>
        <dbReference type="ARBA" id="ARBA00037226"/>
    </source>
</evidence>
<dbReference type="OrthoDB" id="9972728at2759"/>
<feature type="compositionally biased region" description="Polar residues" evidence="8">
    <location>
        <begin position="126"/>
        <end position="137"/>
    </location>
</feature>
<dbReference type="InterPro" id="IPR000235">
    <property type="entry name" value="Ribosomal_uS7"/>
</dbReference>
<dbReference type="GO" id="GO:0005840">
    <property type="term" value="C:ribosome"/>
    <property type="evidence" value="ECO:0007669"/>
    <property type="project" value="UniProtKB-KW"/>
</dbReference>
<dbReference type="CDD" id="cd14868">
    <property type="entry name" value="uS7_Mitochondria_Fungi"/>
    <property type="match status" value="1"/>
</dbReference>
<dbReference type="AlphaFoldDB" id="A0A317WCI2"/>
<dbReference type="GO" id="GO:0006412">
    <property type="term" value="P:translation"/>
    <property type="evidence" value="ECO:0007669"/>
    <property type="project" value="InterPro"/>
</dbReference>
<dbReference type="RefSeq" id="XP_025399626.1">
    <property type="nucleotide sequence ID" value="XM_025543139.1"/>
</dbReference>
<feature type="compositionally biased region" description="Polar residues" evidence="8">
    <location>
        <begin position="41"/>
        <end position="59"/>
    </location>
</feature>
<accession>A0A317WCI2</accession>
<dbReference type="Gene3D" id="1.10.455.10">
    <property type="entry name" value="Ribosomal protein S7 domain"/>
    <property type="match status" value="1"/>
</dbReference>
<comment type="subcellular location">
    <subcellularLocation>
        <location evidence="1">Mitochondrion</location>
    </subcellularLocation>
</comment>